<feature type="compositionally biased region" description="Basic and acidic residues" evidence="1">
    <location>
        <begin position="183"/>
        <end position="204"/>
    </location>
</feature>
<keyword evidence="3" id="KW-1185">Reference proteome</keyword>
<feature type="compositionally biased region" description="Acidic residues" evidence="1">
    <location>
        <begin position="205"/>
        <end position="218"/>
    </location>
</feature>
<dbReference type="AlphaFoldDB" id="A0A0C3RYI1"/>
<organism evidence="2 3">
    <name type="scientific">Phlebiopsis gigantea (strain 11061_1 CR5-6)</name>
    <name type="common">White-rot fungus</name>
    <name type="synonym">Peniophora gigantea</name>
    <dbReference type="NCBI Taxonomy" id="745531"/>
    <lineage>
        <taxon>Eukaryota</taxon>
        <taxon>Fungi</taxon>
        <taxon>Dikarya</taxon>
        <taxon>Basidiomycota</taxon>
        <taxon>Agaricomycotina</taxon>
        <taxon>Agaricomycetes</taxon>
        <taxon>Polyporales</taxon>
        <taxon>Phanerochaetaceae</taxon>
        <taxon>Phlebiopsis</taxon>
    </lineage>
</organism>
<proteinExistence type="predicted"/>
<gene>
    <name evidence="2" type="ORF">PHLGIDRAFT_374740</name>
</gene>
<dbReference type="OrthoDB" id="2749859at2759"/>
<protein>
    <submittedName>
        <fullName evidence="2">Uncharacterized protein</fullName>
    </submittedName>
</protein>
<reference evidence="2 3" key="1">
    <citation type="journal article" date="2014" name="PLoS Genet.">
        <title>Analysis of the Phlebiopsis gigantea genome, transcriptome and secretome provides insight into its pioneer colonization strategies of wood.</title>
        <authorList>
            <person name="Hori C."/>
            <person name="Ishida T."/>
            <person name="Igarashi K."/>
            <person name="Samejima M."/>
            <person name="Suzuki H."/>
            <person name="Master E."/>
            <person name="Ferreira P."/>
            <person name="Ruiz-Duenas F.J."/>
            <person name="Held B."/>
            <person name="Canessa P."/>
            <person name="Larrondo L.F."/>
            <person name="Schmoll M."/>
            <person name="Druzhinina I.S."/>
            <person name="Kubicek C.P."/>
            <person name="Gaskell J.A."/>
            <person name="Kersten P."/>
            <person name="St John F."/>
            <person name="Glasner J."/>
            <person name="Sabat G."/>
            <person name="Splinter BonDurant S."/>
            <person name="Syed K."/>
            <person name="Yadav J."/>
            <person name="Mgbeahuruike A.C."/>
            <person name="Kovalchuk A."/>
            <person name="Asiegbu F.O."/>
            <person name="Lackner G."/>
            <person name="Hoffmeister D."/>
            <person name="Rencoret J."/>
            <person name="Gutierrez A."/>
            <person name="Sun H."/>
            <person name="Lindquist E."/>
            <person name="Barry K."/>
            <person name="Riley R."/>
            <person name="Grigoriev I.V."/>
            <person name="Henrissat B."/>
            <person name="Kues U."/>
            <person name="Berka R.M."/>
            <person name="Martinez A.T."/>
            <person name="Covert S.F."/>
            <person name="Blanchette R.A."/>
            <person name="Cullen D."/>
        </authorList>
    </citation>
    <scope>NUCLEOTIDE SEQUENCE [LARGE SCALE GENOMIC DNA]</scope>
    <source>
        <strain evidence="2 3">11061_1 CR5-6</strain>
    </source>
</reference>
<evidence type="ECO:0000313" key="2">
    <source>
        <dbReference type="EMBL" id="KIP01252.1"/>
    </source>
</evidence>
<sequence length="409" mass="46022">MGQPWDIVNLDKKDLWPGRDPICNKLGEWFWSREVITLVDLLTERVEAQYRGWSAGNKKEDKATNLARSKSKLLKLPPELICAVFSKLQYIVDVINLCLTHDYLGEVGEPVLEVRIRQMAAFWAGDHIMCFGAYAADDDFPPQVMPYVLQALPPPAPEPVETGDTARPCIVENGEASEAANDEGPKLDDEHDDSSAEKEVHEGDIDGGTDGEHDDSDTSQEVHEGGSAKYTPPPTEFYHFCRQNYSRGFEYFDVDDTLIAAYGRIALTKSEKQRLDNLLWHGVRNLVKMPPYRSRVLCNITKGVYVRADAVDDLAIRVSKTVKLGPGLTITLGQAMLSMICWSSDYSCALRCDSERLARGPWTGDAFRVTTFDRWNPKEDTRAWRDASDEVVQWLEELWKTSVIGEGDV</sequence>
<accession>A0A0C3RYI1</accession>
<dbReference type="Proteomes" id="UP000053257">
    <property type="component" value="Unassembled WGS sequence"/>
</dbReference>
<evidence type="ECO:0000313" key="3">
    <source>
        <dbReference type="Proteomes" id="UP000053257"/>
    </source>
</evidence>
<name>A0A0C3RYI1_PHLG1</name>
<evidence type="ECO:0000256" key="1">
    <source>
        <dbReference type="SAM" id="MobiDB-lite"/>
    </source>
</evidence>
<feature type="region of interest" description="Disordered" evidence="1">
    <location>
        <begin position="176"/>
        <end position="233"/>
    </location>
</feature>
<dbReference type="EMBL" id="KN840846">
    <property type="protein sequence ID" value="KIP01252.1"/>
    <property type="molecule type" value="Genomic_DNA"/>
</dbReference>
<dbReference type="HOGENOM" id="CLU_044126_1_0_1"/>